<dbReference type="InterPro" id="IPR018392">
    <property type="entry name" value="LysM"/>
</dbReference>
<dbReference type="Proteomes" id="UP000570166">
    <property type="component" value="Unassembled WGS sequence"/>
</dbReference>
<dbReference type="PROSITE" id="PS51257">
    <property type="entry name" value="PROKAR_LIPOPROTEIN"/>
    <property type="match status" value="1"/>
</dbReference>
<sequence>MISVSVRRLVILGALAPLLALSACGRDAAPRGPASVVPPASPLDAAIELLNQGDEKGAQKQLKPLLKANPNDPQANVLLESIKRDPVELLGDRSFAYTVQPGDTMIGLSQRFLGNRLKFYQLARYNHVGRPAALSAGTVLRIPGEAPRPVPPPKPVPTGEDKVPSHSKPKPQAGRPAGAPAKAPAADPAAALKLRSLGLVALNQGRVTDAVVLLGRASTLDPSNPLIARDLARARRIAQTVAKRR</sequence>
<evidence type="ECO:0000256" key="2">
    <source>
        <dbReference type="SAM" id="SignalP"/>
    </source>
</evidence>
<reference evidence="4 5" key="1">
    <citation type="submission" date="2020-07" db="EMBL/GenBank/DDBJ databases">
        <authorList>
            <person name="Sun Q."/>
        </authorList>
    </citation>
    <scope>NUCLEOTIDE SEQUENCE [LARGE SCALE GENOMIC DNA]</scope>
    <source>
        <strain evidence="4 5">CGMCC 1.13654</strain>
    </source>
</reference>
<feature type="chain" id="PRO_5032710587" evidence="2">
    <location>
        <begin position="29"/>
        <end position="245"/>
    </location>
</feature>
<dbReference type="SUPFAM" id="SSF48452">
    <property type="entry name" value="TPR-like"/>
    <property type="match status" value="1"/>
</dbReference>
<keyword evidence="5" id="KW-1185">Reference proteome</keyword>
<dbReference type="CDD" id="cd00118">
    <property type="entry name" value="LysM"/>
    <property type="match status" value="1"/>
</dbReference>
<feature type="region of interest" description="Disordered" evidence="1">
    <location>
        <begin position="142"/>
        <end position="184"/>
    </location>
</feature>
<evidence type="ECO:0000313" key="4">
    <source>
        <dbReference type="EMBL" id="MBA2935134.1"/>
    </source>
</evidence>
<name>A0A838L7J2_9SPHN</name>
<comment type="caution">
    <text evidence="4">The sequence shown here is derived from an EMBL/GenBank/DDBJ whole genome shotgun (WGS) entry which is preliminary data.</text>
</comment>
<protein>
    <submittedName>
        <fullName evidence="4">LysM peptidoglycan-binding domain-containing protein</fullName>
    </submittedName>
</protein>
<feature type="compositionally biased region" description="Low complexity" evidence="1">
    <location>
        <begin position="170"/>
        <end position="184"/>
    </location>
</feature>
<feature type="signal peptide" evidence="2">
    <location>
        <begin position="1"/>
        <end position="28"/>
    </location>
</feature>
<feature type="compositionally biased region" description="Pro residues" evidence="1">
    <location>
        <begin position="146"/>
        <end position="156"/>
    </location>
</feature>
<evidence type="ECO:0000259" key="3">
    <source>
        <dbReference type="PROSITE" id="PS51782"/>
    </source>
</evidence>
<evidence type="ECO:0000256" key="1">
    <source>
        <dbReference type="SAM" id="MobiDB-lite"/>
    </source>
</evidence>
<gene>
    <name evidence="4" type="ORF">HZF05_13660</name>
</gene>
<accession>A0A838L7J2</accession>
<dbReference type="InterPro" id="IPR011990">
    <property type="entry name" value="TPR-like_helical_dom_sf"/>
</dbReference>
<dbReference type="SUPFAM" id="SSF54106">
    <property type="entry name" value="LysM domain"/>
    <property type="match status" value="1"/>
</dbReference>
<organism evidence="4 5">
    <name type="scientific">Sphingomonas chungangi</name>
    <dbReference type="NCBI Taxonomy" id="2683589"/>
    <lineage>
        <taxon>Bacteria</taxon>
        <taxon>Pseudomonadati</taxon>
        <taxon>Pseudomonadota</taxon>
        <taxon>Alphaproteobacteria</taxon>
        <taxon>Sphingomonadales</taxon>
        <taxon>Sphingomonadaceae</taxon>
        <taxon>Sphingomonas</taxon>
    </lineage>
</organism>
<proteinExistence type="predicted"/>
<dbReference type="InterPro" id="IPR036779">
    <property type="entry name" value="LysM_dom_sf"/>
</dbReference>
<dbReference type="AlphaFoldDB" id="A0A838L7J2"/>
<dbReference type="RefSeq" id="WP_160364584.1">
    <property type="nucleotide sequence ID" value="NZ_JACEIB010000022.1"/>
</dbReference>
<dbReference type="EMBL" id="JACEIB010000022">
    <property type="protein sequence ID" value="MBA2935134.1"/>
    <property type="molecule type" value="Genomic_DNA"/>
</dbReference>
<dbReference type="PROSITE" id="PS51782">
    <property type="entry name" value="LYSM"/>
    <property type="match status" value="1"/>
</dbReference>
<evidence type="ECO:0000313" key="5">
    <source>
        <dbReference type="Proteomes" id="UP000570166"/>
    </source>
</evidence>
<keyword evidence="2" id="KW-0732">Signal</keyword>
<dbReference type="Pfam" id="PF01476">
    <property type="entry name" value="LysM"/>
    <property type="match status" value="1"/>
</dbReference>
<feature type="domain" description="LysM" evidence="3">
    <location>
        <begin position="95"/>
        <end position="142"/>
    </location>
</feature>
<dbReference type="Gene3D" id="3.10.350.10">
    <property type="entry name" value="LysM domain"/>
    <property type="match status" value="1"/>
</dbReference>